<dbReference type="CDD" id="cd10150">
    <property type="entry name" value="CobN_like"/>
    <property type="match status" value="1"/>
</dbReference>
<feature type="coiled-coil region" evidence="1">
    <location>
        <begin position="669"/>
        <end position="696"/>
    </location>
</feature>
<feature type="compositionally biased region" description="Low complexity" evidence="2">
    <location>
        <begin position="1213"/>
        <end position="1241"/>
    </location>
</feature>
<feature type="region of interest" description="Disordered" evidence="2">
    <location>
        <begin position="1213"/>
        <end position="1259"/>
    </location>
</feature>
<dbReference type="InterPro" id="IPR003672">
    <property type="entry name" value="CobN/Mg_chltase"/>
</dbReference>
<feature type="chain" id="PRO_5041711575" evidence="4">
    <location>
        <begin position="25"/>
        <end position="1321"/>
    </location>
</feature>
<gene>
    <name evidence="6" type="ORF">A1356_09855</name>
</gene>
<evidence type="ECO:0000256" key="2">
    <source>
        <dbReference type="SAM" id="MobiDB-lite"/>
    </source>
</evidence>
<dbReference type="PANTHER" id="PTHR44119:SF4">
    <property type="entry name" value="AEROBIC COBALTOCHELATASE SUBUNIT COBN"/>
    <property type="match status" value="1"/>
</dbReference>
<keyword evidence="7" id="KW-1185">Reference proteome</keyword>
<keyword evidence="3" id="KW-1133">Transmembrane helix</keyword>
<evidence type="ECO:0000256" key="1">
    <source>
        <dbReference type="SAM" id="Coils"/>
    </source>
</evidence>
<feature type="domain" description="CobN/magnesium chelatase" evidence="5">
    <location>
        <begin position="133"/>
        <end position="739"/>
    </location>
</feature>
<evidence type="ECO:0000259" key="5">
    <source>
        <dbReference type="Pfam" id="PF02514"/>
    </source>
</evidence>
<feature type="transmembrane region" description="Helical" evidence="3">
    <location>
        <begin position="1291"/>
        <end position="1310"/>
    </location>
</feature>
<evidence type="ECO:0000313" key="7">
    <source>
        <dbReference type="Proteomes" id="UP000077734"/>
    </source>
</evidence>
<keyword evidence="1" id="KW-0175">Coiled coil</keyword>
<sequence>MYRNKCWLWLPALLLWLAASSAFAETPINLSLILGDLDSQTAVAATAKLQNDPLLQGVKLRLYSSSKLAQADQTELQQSNLVLAQITGRGILREGGEVFKQIAAHGGKLYAVGLSYDADFADYGLQLDKQLQAYMSAGGADNAANMIRLALAKFKNVQADIAPPQAQPEIGAFDVRSKQLFADFDSYQKAYAGYKADRPWIAILFYRSSALSGQTDTVATLAEQLENRGYNVLPVFGYPYDKTLEKMLVDGNGKSRVEAIAAFALKIGASPDKTVPTLTRLGVPVLNGIALNSQSQAQWTESATGLDVMERAWQVALPEFAGEIAPTVVASKESVHDQATGQDFVREVPIPERIARYADRLDNWVKLRRTANADKKVALLYYNYPPGKENIGASYLNVLPESLLNIMQRMRQEGYQLGDAPTDGAALKAAVKNHGINLGNWEPGAIAEAAASGRAVLLPIADYQKWFDALPETFKAAMLKAWGKPEDSKIGAWTDSKGQRFLILPALQYGNLLLAPQPSRGWEQDVKKLYHDVSMPPHHQYVAFYLWLQKGYGADAMIHLGTHATHEWLSGKEVGFTAADPGEILMADVPQIYPYIMDDVGEALQAKRRAMATIISHMTPPLDKADLNPELAKLAGLLDDYNVAAQKSEQLAKIRLDEINQIAAKAGLLKDLKMERAEDEEQLEELEHYLKEIREKKVPMGLHTFGKAPDDAARQRFAEAIVARDPKLKGEALKQKVQATAKLLADSANAEMNALIDALAGRYIPAGSGGDPLRNPDALPTGKDLYGFDPSRIPSEAVYSEGARLAEQVVADFKKQHGHYPERLVFNLWGVESSRHEGVMEAEILHLLGVKPHWDERGRTQGVDVIARDKLGRPRVDVTIIPSGLYRDLFASVIKLLDQAETAAQAQDEPDNPLRRHIQETQAELMKRGLKAEEALDMASARLFSVPSGAYGTNLDRAIPLSNTWTDEKQLADVFFNRMHHVYGRGHWGEAASKDATLAVDLFKLSLKDTDAVIHSRSSNVYATLDGDDFFQYLGGTAMAARQVNGKTPEVLVADLADPTAAKTMSLERYQGREMQSRYLNPKWIESMLKEGYAGARFINMVAENLWGWQVTVPEAVGAEKWQAMYETYVEDKYQLDIQKKFEQADNLLAYQAMVDRMLVAVNKGYWKADPAVKAKLEQVNKEVIAKAGVACNKDTCSSPEITKLAEQQDAAKAAKAAAPGAQAQPPAAAAAQPPQASQSQQPPPAQQPAQAQAQAAPNANQPLEGYEMEEKKVANDKGEQQQALSPEQNWWLLLSVLALFAAGYWRGYLERKQAEAKAGE</sequence>
<evidence type="ECO:0000256" key="3">
    <source>
        <dbReference type="SAM" id="Phobius"/>
    </source>
</evidence>
<keyword evidence="3" id="KW-0472">Membrane</keyword>
<dbReference type="Pfam" id="PF02514">
    <property type="entry name" value="CobN-Mg_chel"/>
    <property type="match status" value="1"/>
</dbReference>
<dbReference type="RefSeq" id="WP_064026477.1">
    <property type="nucleotide sequence ID" value="NZ_LUUL01000065.1"/>
</dbReference>
<evidence type="ECO:0000256" key="4">
    <source>
        <dbReference type="SAM" id="SignalP"/>
    </source>
</evidence>
<name>A0AA91DDW3_9GAMM</name>
<comment type="caution">
    <text evidence="6">The sequence shown here is derived from an EMBL/GenBank/DDBJ whole genome shotgun (WGS) entry which is preliminary data.</text>
</comment>
<feature type="compositionally biased region" description="Low complexity" evidence="2">
    <location>
        <begin position="1248"/>
        <end position="1259"/>
    </location>
</feature>
<accession>A0AA91DDW3</accession>
<feature type="signal peptide" evidence="4">
    <location>
        <begin position="1"/>
        <end position="24"/>
    </location>
</feature>
<dbReference type="EMBL" id="LUUL01000065">
    <property type="protein sequence ID" value="OAI27177.1"/>
    <property type="molecule type" value="Genomic_DNA"/>
</dbReference>
<dbReference type="Proteomes" id="UP000077734">
    <property type="component" value="Unassembled WGS sequence"/>
</dbReference>
<proteinExistence type="predicted"/>
<organism evidence="6 7">
    <name type="scientific">Methylomonas koyamae</name>
    <dbReference type="NCBI Taxonomy" id="702114"/>
    <lineage>
        <taxon>Bacteria</taxon>
        <taxon>Pseudomonadati</taxon>
        <taxon>Pseudomonadota</taxon>
        <taxon>Gammaproteobacteria</taxon>
        <taxon>Methylococcales</taxon>
        <taxon>Methylococcaceae</taxon>
        <taxon>Methylomonas</taxon>
    </lineage>
</organism>
<dbReference type="PANTHER" id="PTHR44119">
    <property type="entry name" value="MAGNESIUM-CHELATASE SUBUNIT CHLH, CHLOROPLASTIC"/>
    <property type="match status" value="1"/>
</dbReference>
<reference evidence="6 7" key="1">
    <citation type="submission" date="2016-03" db="EMBL/GenBank/DDBJ databases">
        <authorList>
            <person name="Heylen K."/>
            <person name="De Vos P."/>
            <person name="Vekeman B."/>
        </authorList>
    </citation>
    <scope>NUCLEOTIDE SEQUENCE [LARGE SCALE GENOMIC DNA]</scope>
    <source>
        <strain evidence="6 7">R-49807</strain>
    </source>
</reference>
<keyword evidence="4" id="KW-0732">Signal</keyword>
<keyword evidence="3" id="KW-0812">Transmembrane</keyword>
<protein>
    <submittedName>
        <fullName evidence="6">Cobalamin biosynthesis protein CobN</fullName>
    </submittedName>
</protein>
<evidence type="ECO:0000313" key="6">
    <source>
        <dbReference type="EMBL" id="OAI27177.1"/>
    </source>
</evidence>